<feature type="repeat" description="Filamin" evidence="4">
    <location>
        <begin position="365"/>
        <end position="465"/>
    </location>
</feature>
<feature type="repeat" description="Filamin" evidence="4">
    <location>
        <begin position="265"/>
        <end position="363"/>
    </location>
</feature>
<feature type="domain" description="Calponin-homology (CH)" evidence="5">
    <location>
        <begin position="16"/>
        <end position="134"/>
    </location>
</feature>
<dbReference type="Proteomes" id="UP000281553">
    <property type="component" value="Unassembled WGS sequence"/>
</dbReference>
<dbReference type="AlphaFoldDB" id="A0A3P7LH14"/>
<evidence type="ECO:0000256" key="2">
    <source>
        <dbReference type="ARBA" id="ARBA00022737"/>
    </source>
</evidence>
<dbReference type="SMART" id="SM00557">
    <property type="entry name" value="IG_FLMN"/>
    <property type="match status" value="2"/>
</dbReference>
<evidence type="ECO:0000256" key="4">
    <source>
        <dbReference type="PROSITE-ProRule" id="PRU00087"/>
    </source>
</evidence>
<evidence type="ECO:0000259" key="5">
    <source>
        <dbReference type="PROSITE" id="PS50021"/>
    </source>
</evidence>
<dbReference type="SUPFAM" id="SSF47576">
    <property type="entry name" value="Calponin-homology domain, CH-domain"/>
    <property type="match status" value="1"/>
</dbReference>
<sequence length="489" mass="54734">MSQKERDLAEDAEWKIFQKNTFTRWANEHLKQAKSSVTDIQTDFSDGLRLISLVEVLSGQKFARVNKRPTFRTQKLENVTMVLKFLEEHEGLKLVNIGNFYLSISSDFIDSTDIVDSRLKLILGLIWTLILHYSISLPMWEGEEELPQDDRGKGPTAKQRIVSWVNSKMPDLPVKNLTTDWNSGVAIGALVDACAPGLCPDWDTWGNRKPIENATEAMTAAEQWLEVPQLIRPEEMIDPKVDEKAMMTYLSQFPNAKLKEGAPLRPKINPARVRAYGPGLEPTGNTIGTPARFTVETFSAGRAQLEIIVLSPSGESVPCEVIKNEDRNLTYSCAYVPKKEGQYRVIIKYSGKEIPNSPYMIQVQGAPGDPKKVKLSGPGIEANGANFVGRRTFFNAFTAEAGAGTLAVEITDPIGRKDTIKPRITRADEQSPYLIEYTPKMEGEHRVTVYFAGQQVPTTPLPVKVGPRKCYTCIFRILRSTDQPILFQI</sequence>
<organism evidence="6 7">
    <name type="scientific">Dibothriocephalus latus</name>
    <name type="common">Fish tapeworm</name>
    <name type="synonym">Diphyllobothrium latum</name>
    <dbReference type="NCBI Taxonomy" id="60516"/>
    <lineage>
        <taxon>Eukaryota</taxon>
        <taxon>Metazoa</taxon>
        <taxon>Spiralia</taxon>
        <taxon>Lophotrochozoa</taxon>
        <taxon>Platyhelminthes</taxon>
        <taxon>Cestoda</taxon>
        <taxon>Eucestoda</taxon>
        <taxon>Diphyllobothriidea</taxon>
        <taxon>Diphyllobothriidae</taxon>
        <taxon>Dibothriocephalus</taxon>
    </lineage>
</organism>
<dbReference type="EMBL" id="UYRU01064982">
    <property type="protein sequence ID" value="VDN16195.1"/>
    <property type="molecule type" value="Genomic_DNA"/>
</dbReference>
<dbReference type="InterPro" id="IPR001589">
    <property type="entry name" value="Actinin_actin-bd_CS"/>
</dbReference>
<dbReference type="PROSITE" id="PS50194">
    <property type="entry name" value="FILAMIN_REPEAT"/>
    <property type="match status" value="2"/>
</dbReference>
<accession>A0A3P7LH14</accession>
<dbReference type="GO" id="GO:0051015">
    <property type="term" value="F:actin filament binding"/>
    <property type="evidence" value="ECO:0007669"/>
    <property type="project" value="InterPro"/>
</dbReference>
<dbReference type="Pfam" id="PF00307">
    <property type="entry name" value="CH"/>
    <property type="match status" value="2"/>
</dbReference>
<dbReference type="FunFam" id="1.10.418.10:FF:000006">
    <property type="entry name" value="Filamin-B isoform A"/>
    <property type="match status" value="1"/>
</dbReference>
<dbReference type="SUPFAM" id="SSF81296">
    <property type="entry name" value="E set domains"/>
    <property type="match status" value="2"/>
</dbReference>
<reference evidence="6 7" key="1">
    <citation type="submission" date="2018-11" db="EMBL/GenBank/DDBJ databases">
        <authorList>
            <consortium name="Pathogen Informatics"/>
        </authorList>
    </citation>
    <scope>NUCLEOTIDE SEQUENCE [LARGE SCALE GENOMIC DNA]</scope>
</reference>
<dbReference type="PANTHER" id="PTHR38537:SF8">
    <property type="entry name" value="FILAMIN-A"/>
    <property type="match status" value="1"/>
</dbReference>
<dbReference type="SMART" id="SM00033">
    <property type="entry name" value="CH"/>
    <property type="match status" value="2"/>
</dbReference>
<dbReference type="OrthoDB" id="18740at2759"/>
<proteinExistence type="inferred from homology"/>
<keyword evidence="7" id="KW-1185">Reference proteome</keyword>
<evidence type="ECO:0000256" key="3">
    <source>
        <dbReference type="ARBA" id="ARBA00023203"/>
    </source>
</evidence>
<dbReference type="Pfam" id="PF00630">
    <property type="entry name" value="Filamin"/>
    <property type="match status" value="2"/>
</dbReference>
<dbReference type="GO" id="GO:0030036">
    <property type="term" value="P:actin cytoskeleton organization"/>
    <property type="evidence" value="ECO:0007669"/>
    <property type="project" value="InterPro"/>
</dbReference>
<feature type="domain" description="Calponin-homology (CH)" evidence="5">
    <location>
        <begin position="155"/>
        <end position="258"/>
    </location>
</feature>
<dbReference type="PROSITE" id="PS00019">
    <property type="entry name" value="ACTININ_1"/>
    <property type="match status" value="1"/>
</dbReference>
<evidence type="ECO:0000256" key="1">
    <source>
        <dbReference type="ARBA" id="ARBA00009238"/>
    </source>
</evidence>
<dbReference type="InterPro" id="IPR017868">
    <property type="entry name" value="Filamin/ABP280_repeat-like"/>
</dbReference>
<comment type="similarity">
    <text evidence="1">Belongs to the filamin family.</text>
</comment>
<name>A0A3P7LH14_DIBLA</name>
<evidence type="ECO:0000313" key="6">
    <source>
        <dbReference type="EMBL" id="VDN16195.1"/>
    </source>
</evidence>
<dbReference type="InterPro" id="IPR014756">
    <property type="entry name" value="Ig_E-set"/>
</dbReference>
<dbReference type="Gene3D" id="1.10.418.10">
    <property type="entry name" value="Calponin-like domain"/>
    <property type="match status" value="2"/>
</dbReference>
<dbReference type="InterPro" id="IPR036872">
    <property type="entry name" value="CH_dom_sf"/>
</dbReference>
<evidence type="ECO:0000313" key="7">
    <source>
        <dbReference type="Proteomes" id="UP000281553"/>
    </source>
</evidence>
<protein>
    <recommendedName>
        <fullName evidence="5">Calponin-homology (CH) domain-containing protein</fullName>
    </recommendedName>
</protein>
<dbReference type="PANTHER" id="PTHR38537">
    <property type="entry name" value="JITTERBUG, ISOFORM N"/>
    <property type="match status" value="1"/>
</dbReference>
<dbReference type="PROSITE" id="PS50021">
    <property type="entry name" value="CH"/>
    <property type="match status" value="2"/>
</dbReference>
<dbReference type="CDD" id="cd21311">
    <property type="entry name" value="CH_dFLNA-like_rpt1"/>
    <property type="match status" value="1"/>
</dbReference>
<dbReference type="InterPro" id="IPR001298">
    <property type="entry name" value="Filamin/ABP280_rpt"/>
</dbReference>
<dbReference type="FunFam" id="2.60.40.10:FF:000001">
    <property type="entry name" value="Filamin-C isoform b"/>
    <property type="match status" value="1"/>
</dbReference>
<dbReference type="InterPro" id="IPR044801">
    <property type="entry name" value="Filamin"/>
</dbReference>
<dbReference type="InterPro" id="IPR001715">
    <property type="entry name" value="CH_dom"/>
</dbReference>
<dbReference type="InterPro" id="IPR013783">
    <property type="entry name" value="Ig-like_fold"/>
</dbReference>
<dbReference type="Gene3D" id="2.60.40.10">
    <property type="entry name" value="Immunoglobulins"/>
    <property type="match status" value="2"/>
</dbReference>
<gene>
    <name evidence="6" type="ORF">DILT_LOCUS12026</name>
</gene>
<keyword evidence="3" id="KW-0009">Actin-binding</keyword>
<dbReference type="FunFam" id="1.10.418.10:FF:000008">
    <property type="entry name" value="Filamin-B isoform C"/>
    <property type="match status" value="1"/>
</dbReference>
<keyword evidence="2" id="KW-0677">Repeat</keyword>